<comment type="catalytic activity">
    <reaction evidence="13 14">
        <text>UDP-N-acetyl-alpha-D-muramate + L-alanine + ATP = UDP-N-acetyl-alpha-D-muramoyl-L-alanine + ADP + phosphate + H(+)</text>
        <dbReference type="Rhea" id="RHEA:23372"/>
        <dbReference type="ChEBI" id="CHEBI:15378"/>
        <dbReference type="ChEBI" id="CHEBI:30616"/>
        <dbReference type="ChEBI" id="CHEBI:43474"/>
        <dbReference type="ChEBI" id="CHEBI:57972"/>
        <dbReference type="ChEBI" id="CHEBI:70757"/>
        <dbReference type="ChEBI" id="CHEBI:83898"/>
        <dbReference type="ChEBI" id="CHEBI:456216"/>
        <dbReference type="EC" id="6.3.2.8"/>
    </reaction>
</comment>
<dbReference type="Pfam" id="PF08245">
    <property type="entry name" value="Mur_ligase_M"/>
    <property type="match status" value="1"/>
</dbReference>
<evidence type="ECO:0000256" key="3">
    <source>
        <dbReference type="ARBA" id="ARBA00012211"/>
    </source>
</evidence>
<dbReference type="GO" id="GO:0051301">
    <property type="term" value="P:cell division"/>
    <property type="evidence" value="ECO:0007669"/>
    <property type="project" value="UniProtKB-KW"/>
</dbReference>
<evidence type="ECO:0000256" key="9">
    <source>
        <dbReference type="ARBA" id="ARBA00022960"/>
    </source>
</evidence>
<evidence type="ECO:0000256" key="13">
    <source>
        <dbReference type="ARBA" id="ARBA00047833"/>
    </source>
</evidence>
<comment type="pathway">
    <text evidence="2 14">Cell wall biogenesis; peptidoglycan biosynthesis.</text>
</comment>
<keyword evidence="4 14" id="KW-0963">Cytoplasm</keyword>
<dbReference type="AlphaFoldDB" id="A0A2P8DBZ4"/>
<dbReference type="EC" id="6.3.2.8" evidence="3 14"/>
<evidence type="ECO:0000259" key="16">
    <source>
        <dbReference type="Pfam" id="PF02875"/>
    </source>
</evidence>
<keyword evidence="11 14" id="KW-0131">Cell cycle</keyword>
<accession>A0A2P8DBZ4</accession>
<dbReference type="InterPro" id="IPR004101">
    <property type="entry name" value="Mur_ligase_C"/>
</dbReference>
<dbReference type="GO" id="GO:0005737">
    <property type="term" value="C:cytoplasm"/>
    <property type="evidence" value="ECO:0007669"/>
    <property type="project" value="UniProtKB-SubCell"/>
</dbReference>
<dbReference type="Gene3D" id="3.40.1190.10">
    <property type="entry name" value="Mur-like, catalytic domain"/>
    <property type="match status" value="1"/>
</dbReference>
<keyword evidence="5 14" id="KW-0436">Ligase</keyword>
<evidence type="ECO:0000256" key="14">
    <source>
        <dbReference type="HAMAP-Rule" id="MF_00046"/>
    </source>
</evidence>
<keyword evidence="8 14" id="KW-0067">ATP-binding</keyword>
<dbReference type="InterPro" id="IPR005758">
    <property type="entry name" value="UDP-N-AcMur_Ala_ligase_MurC"/>
</dbReference>
<dbReference type="NCBIfam" id="TIGR01082">
    <property type="entry name" value="murC"/>
    <property type="match status" value="1"/>
</dbReference>
<dbReference type="InterPro" id="IPR036615">
    <property type="entry name" value="Mur_ligase_C_dom_sf"/>
</dbReference>
<dbReference type="SUPFAM" id="SSF51984">
    <property type="entry name" value="MurCD N-terminal domain"/>
    <property type="match status" value="1"/>
</dbReference>
<evidence type="ECO:0000256" key="8">
    <source>
        <dbReference type="ARBA" id="ARBA00022840"/>
    </source>
</evidence>
<feature type="domain" description="Mur ligase central" evidence="17">
    <location>
        <begin position="112"/>
        <end position="289"/>
    </location>
</feature>
<dbReference type="GO" id="GO:0005524">
    <property type="term" value="F:ATP binding"/>
    <property type="evidence" value="ECO:0007669"/>
    <property type="project" value="UniProtKB-UniRule"/>
</dbReference>
<dbReference type="SUPFAM" id="SSF53623">
    <property type="entry name" value="MurD-like peptide ligases, catalytic domain"/>
    <property type="match status" value="1"/>
</dbReference>
<dbReference type="InterPro" id="IPR000713">
    <property type="entry name" value="Mur_ligase_N"/>
</dbReference>
<evidence type="ECO:0000313" key="18">
    <source>
        <dbReference type="EMBL" id="PSK94732.1"/>
    </source>
</evidence>
<dbReference type="Proteomes" id="UP000240572">
    <property type="component" value="Unassembled WGS sequence"/>
</dbReference>
<comment type="function">
    <text evidence="14">Cell wall formation.</text>
</comment>
<sequence length="452" mass="50248">MDINTLKNIYFIGIGGIGMSALARFFNERGVRVSGYDRTETALTRQLAAEGMDIHYEDNIELIDKNAELVVYTPAIPADQKELNWLRDHQYPVFKRSDVLQWITESMVAVTVAGTHGKTTISNMIAHILRDSGFGCNAFLGGISTNYNSNYWGSENNVAVIEADEYDRSFLKLKPEIAVLTAMDADHLDIYGTVEELENAFVQYTKNIKAGGTLWYRHGLPHANRLEADHKQTYSLQNDAAGVYASQVQINDGGYIFDVQGKDWQLDQVHLNLGGMHNVENCIVAIAIAQQLGVAGDLIRNAVASFKGVKRRFEYVVKNDKVVYIDDYAHHPEELAALIKSAKTLFPGKRCVVAFQPHLFSRTRDFADGFAHSLDMADEVLLLDIYPARELPMEGVTVQMIADRMANPNHTILSKEGLVEYVRRAPIALLITAGAGDIDKLVTPIKAALEAK</sequence>
<evidence type="ECO:0000313" key="19">
    <source>
        <dbReference type="Proteomes" id="UP000240572"/>
    </source>
</evidence>
<evidence type="ECO:0000259" key="17">
    <source>
        <dbReference type="Pfam" id="PF08245"/>
    </source>
</evidence>
<reference evidence="18 19" key="1">
    <citation type="submission" date="2018-03" db="EMBL/GenBank/DDBJ databases">
        <title>Genomic Encyclopedia of Type Strains, Phase III (KMG-III): the genomes of soil and plant-associated and newly described type strains.</title>
        <authorList>
            <person name="Whitman W."/>
        </authorList>
    </citation>
    <scope>NUCLEOTIDE SEQUENCE [LARGE SCALE GENOMIC DNA]</scope>
    <source>
        <strain evidence="18 19">CGMCC 1.12700</strain>
    </source>
</reference>
<dbReference type="GO" id="GO:0008763">
    <property type="term" value="F:UDP-N-acetylmuramate-L-alanine ligase activity"/>
    <property type="evidence" value="ECO:0007669"/>
    <property type="project" value="UniProtKB-UniRule"/>
</dbReference>
<dbReference type="Pfam" id="PF02875">
    <property type="entry name" value="Mur_ligase_C"/>
    <property type="match status" value="1"/>
</dbReference>
<feature type="domain" description="Mur ligase C-terminal" evidence="16">
    <location>
        <begin position="311"/>
        <end position="425"/>
    </location>
</feature>
<evidence type="ECO:0000256" key="10">
    <source>
        <dbReference type="ARBA" id="ARBA00022984"/>
    </source>
</evidence>
<dbReference type="OrthoDB" id="9804126at2"/>
<proteinExistence type="inferred from homology"/>
<gene>
    <name evidence="14" type="primary">murC</name>
    <name evidence="18" type="ORF">B0I18_101892</name>
</gene>
<dbReference type="GO" id="GO:0009252">
    <property type="term" value="P:peptidoglycan biosynthetic process"/>
    <property type="evidence" value="ECO:0007669"/>
    <property type="project" value="UniProtKB-UniRule"/>
</dbReference>
<dbReference type="InterPro" id="IPR036565">
    <property type="entry name" value="Mur-like_cat_sf"/>
</dbReference>
<evidence type="ECO:0000256" key="4">
    <source>
        <dbReference type="ARBA" id="ARBA00022490"/>
    </source>
</evidence>
<evidence type="ECO:0000256" key="1">
    <source>
        <dbReference type="ARBA" id="ARBA00004496"/>
    </source>
</evidence>
<evidence type="ECO:0000259" key="15">
    <source>
        <dbReference type="Pfam" id="PF01225"/>
    </source>
</evidence>
<dbReference type="Pfam" id="PF01225">
    <property type="entry name" value="Mur_ligase"/>
    <property type="match status" value="1"/>
</dbReference>
<keyword evidence="9 14" id="KW-0133">Cell shape</keyword>
<dbReference type="GO" id="GO:0071555">
    <property type="term" value="P:cell wall organization"/>
    <property type="evidence" value="ECO:0007669"/>
    <property type="project" value="UniProtKB-KW"/>
</dbReference>
<dbReference type="UniPathway" id="UPA00219"/>
<comment type="subcellular location">
    <subcellularLocation>
        <location evidence="1 14">Cytoplasm</location>
    </subcellularLocation>
</comment>
<comment type="similarity">
    <text evidence="14">Belongs to the MurCDEF family.</text>
</comment>
<dbReference type="EMBL" id="PYGD01000001">
    <property type="protein sequence ID" value="PSK94732.1"/>
    <property type="molecule type" value="Genomic_DNA"/>
</dbReference>
<dbReference type="HAMAP" id="MF_00046">
    <property type="entry name" value="MurC"/>
    <property type="match status" value="1"/>
</dbReference>
<protein>
    <recommendedName>
        <fullName evidence="3 14">UDP-N-acetylmuramate--L-alanine ligase</fullName>
        <ecNumber evidence="3 14">6.3.2.8</ecNumber>
    </recommendedName>
    <alternativeName>
        <fullName evidence="14">UDP-N-acetylmuramoyl-L-alanine synthetase</fullName>
    </alternativeName>
</protein>
<dbReference type="Gene3D" id="3.40.50.720">
    <property type="entry name" value="NAD(P)-binding Rossmann-like Domain"/>
    <property type="match status" value="1"/>
</dbReference>
<keyword evidence="12 14" id="KW-0961">Cell wall biogenesis/degradation</keyword>
<dbReference type="PANTHER" id="PTHR43445:SF3">
    <property type="entry name" value="UDP-N-ACETYLMURAMATE--L-ALANINE LIGASE"/>
    <property type="match status" value="1"/>
</dbReference>
<keyword evidence="19" id="KW-1185">Reference proteome</keyword>
<dbReference type="RefSeq" id="WP_106521419.1">
    <property type="nucleotide sequence ID" value="NZ_PYGD01000001.1"/>
</dbReference>
<dbReference type="GO" id="GO:0008360">
    <property type="term" value="P:regulation of cell shape"/>
    <property type="evidence" value="ECO:0007669"/>
    <property type="project" value="UniProtKB-KW"/>
</dbReference>
<dbReference type="SUPFAM" id="SSF53244">
    <property type="entry name" value="MurD-like peptide ligases, peptide-binding domain"/>
    <property type="match status" value="1"/>
</dbReference>
<comment type="caution">
    <text evidence="18">The sequence shown here is derived from an EMBL/GenBank/DDBJ whole genome shotgun (WGS) entry which is preliminary data.</text>
</comment>
<evidence type="ECO:0000256" key="2">
    <source>
        <dbReference type="ARBA" id="ARBA00004752"/>
    </source>
</evidence>
<feature type="binding site" evidence="14">
    <location>
        <begin position="114"/>
        <end position="120"/>
    </location>
    <ligand>
        <name>ATP</name>
        <dbReference type="ChEBI" id="CHEBI:30616"/>
    </ligand>
</feature>
<name>A0A2P8DBZ4_9BACT</name>
<keyword evidence="10 14" id="KW-0573">Peptidoglycan synthesis</keyword>
<keyword evidence="7 14" id="KW-0547">Nucleotide-binding</keyword>
<evidence type="ECO:0000256" key="7">
    <source>
        <dbReference type="ARBA" id="ARBA00022741"/>
    </source>
</evidence>
<feature type="domain" description="Mur ligase N-terminal catalytic" evidence="15">
    <location>
        <begin position="9"/>
        <end position="104"/>
    </location>
</feature>
<evidence type="ECO:0000256" key="5">
    <source>
        <dbReference type="ARBA" id="ARBA00022598"/>
    </source>
</evidence>
<organism evidence="18 19">
    <name type="scientific">Taibaiella chishuiensis</name>
    <dbReference type="NCBI Taxonomy" id="1434707"/>
    <lineage>
        <taxon>Bacteria</taxon>
        <taxon>Pseudomonadati</taxon>
        <taxon>Bacteroidota</taxon>
        <taxon>Chitinophagia</taxon>
        <taxon>Chitinophagales</taxon>
        <taxon>Chitinophagaceae</taxon>
        <taxon>Taibaiella</taxon>
    </lineage>
</organism>
<evidence type="ECO:0000256" key="12">
    <source>
        <dbReference type="ARBA" id="ARBA00023316"/>
    </source>
</evidence>
<dbReference type="InterPro" id="IPR013221">
    <property type="entry name" value="Mur_ligase_cen"/>
</dbReference>
<keyword evidence="6 14" id="KW-0132">Cell division</keyword>
<dbReference type="InterPro" id="IPR050061">
    <property type="entry name" value="MurCDEF_pg_biosynth"/>
</dbReference>
<dbReference type="Gene3D" id="3.90.190.20">
    <property type="entry name" value="Mur ligase, C-terminal domain"/>
    <property type="match status" value="1"/>
</dbReference>
<dbReference type="PANTHER" id="PTHR43445">
    <property type="entry name" value="UDP-N-ACETYLMURAMATE--L-ALANINE LIGASE-RELATED"/>
    <property type="match status" value="1"/>
</dbReference>
<evidence type="ECO:0000256" key="6">
    <source>
        <dbReference type="ARBA" id="ARBA00022618"/>
    </source>
</evidence>
<evidence type="ECO:0000256" key="11">
    <source>
        <dbReference type="ARBA" id="ARBA00023306"/>
    </source>
</evidence>